<evidence type="ECO:0000313" key="3">
    <source>
        <dbReference type="Proteomes" id="UP000002499"/>
    </source>
</evidence>
<dbReference type="Gene3D" id="1.10.510.10">
    <property type="entry name" value="Transferase(Phosphotransferase) domain 1"/>
    <property type="match status" value="1"/>
</dbReference>
<proteinExistence type="predicted"/>
<reference evidence="2 3" key="1">
    <citation type="journal article" date="2011" name="PLoS Genet.">
        <title>Genome sequencing and comparative transcriptomics of the model entomopathogenic fungi Metarhizium anisopliae and M. acridum.</title>
        <authorList>
            <person name="Gao Q."/>
            <person name="Jin K."/>
            <person name="Ying S.H."/>
            <person name="Zhang Y."/>
            <person name="Xiao G."/>
            <person name="Shang Y."/>
            <person name="Duan Z."/>
            <person name="Hu X."/>
            <person name="Xie X.Q."/>
            <person name="Zhou G."/>
            <person name="Peng G."/>
            <person name="Luo Z."/>
            <person name="Huang W."/>
            <person name="Wang B."/>
            <person name="Fang W."/>
            <person name="Wang S."/>
            <person name="Zhong Y."/>
            <person name="Ma L.J."/>
            <person name="St Leger R.J."/>
            <person name="Zhao G.P."/>
            <person name="Pei Y."/>
            <person name="Feng M.G."/>
            <person name="Xia Y."/>
            <person name="Wang C."/>
        </authorList>
    </citation>
    <scope>NUCLEOTIDE SEQUENCE [LARGE SCALE GENOMIC DNA]</scope>
    <source>
        <strain evidence="2 3">CQMa 102</strain>
    </source>
</reference>
<dbReference type="PROSITE" id="PS50011">
    <property type="entry name" value="PROTEIN_KINASE_DOM"/>
    <property type="match status" value="1"/>
</dbReference>
<name>E9EFF4_METAQ</name>
<evidence type="ECO:0000313" key="2">
    <source>
        <dbReference type="EMBL" id="EFY85353.1"/>
    </source>
</evidence>
<dbReference type="GO" id="GO:0005524">
    <property type="term" value="F:ATP binding"/>
    <property type="evidence" value="ECO:0007669"/>
    <property type="project" value="InterPro"/>
</dbReference>
<evidence type="ECO:0000259" key="1">
    <source>
        <dbReference type="PROSITE" id="PS50011"/>
    </source>
</evidence>
<dbReference type="EMBL" id="GL698580">
    <property type="protein sequence ID" value="EFY85353.1"/>
    <property type="molecule type" value="Genomic_DNA"/>
</dbReference>
<dbReference type="InterPro" id="IPR000719">
    <property type="entry name" value="Prot_kinase_dom"/>
</dbReference>
<feature type="domain" description="Protein kinase" evidence="1">
    <location>
        <begin position="1"/>
        <end position="157"/>
    </location>
</feature>
<gene>
    <name evidence="2" type="ORF">MAC_08602</name>
</gene>
<dbReference type="Proteomes" id="UP000002499">
    <property type="component" value="Unassembled WGS sequence"/>
</dbReference>
<accession>E9EFF4</accession>
<dbReference type="AlphaFoldDB" id="E9EFF4"/>
<dbReference type="InterPro" id="IPR011009">
    <property type="entry name" value="Kinase-like_dom_sf"/>
</dbReference>
<protein>
    <recommendedName>
        <fullName evidence="1">Protein kinase domain-containing protein</fullName>
    </recommendedName>
</protein>
<dbReference type="HOGENOM" id="CLU_1678317_0_0_1"/>
<dbReference type="OMA" id="ENNTRTF"/>
<dbReference type="eggNOG" id="ENOG502SNEG">
    <property type="taxonomic scope" value="Eukaryota"/>
</dbReference>
<keyword evidence="3" id="KW-1185">Reference proteome</keyword>
<dbReference type="SUPFAM" id="SSF56112">
    <property type="entry name" value="Protein kinase-like (PK-like)"/>
    <property type="match status" value="1"/>
</dbReference>
<dbReference type="GeneID" id="19252913"/>
<sequence length="157" mass="17737">MDDELESADPAIEQLMKHIDSLAPDIYAIHVSPDGNLISTSTDPKTDETRQHEMSLWMRLPKHPNIVPFNSIVVDELEGRFVGFTTVYIPGGTLGENNTRTFKLKWLHRLINVIDELNLNFGIAHQDIGPRNLLIHEATDALMLFDFNFSARIGRTG</sequence>
<dbReference type="KEGG" id="maw:19252913"/>
<dbReference type="GO" id="GO:0004672">
    <property type="term" value="F:protein kinase activity"/>
    <property type="evidence" value="ECO:0007669"/>
    <property type="project" value="InterPro"/>
</dbReference>
<dbReference type="InParanoid" id="E9EFF4"/>
<dbReference type="OrthoDB" id="4062651at2759"/>
<organism evidence="3">
    <name type="scientific">Metarhizium acridum (strain CQMa 102)</name>
    <dbReference type="NCBI Taxonomy" id="655827"/>
    <lineage>
        <taxon>Eukaryota</taxon>
        <taxon>Fungi</taxon>
        <taxon>Dikarya</taxon>
        <taxon>Ascomycota</taxon>
        <taxon>Pezizomycotina</taxon>
        <taxon>Sordariomycetes</taxon>
        <taxon>Hypocreomycetidae</taxon>
        <taxon>Hypocreales</taxon>
        <taxon>Clavicipitaceae</taxon>
        <taxon>Metarhizium</taxon>
    </lineage>
</organism>